<dbReference type="InterPro" id="IPR029039">
    <property type="entry name" value="Flavoprotein-like_sf"/>
</dbReference>
<keyword evidence="2 6" id="KW-0288">FMN</keyword>
<accession>A0A7C8HDF3</accession>
<dbReference type="HAMAP" id="MF_01216">
    <property type="entry name" value="Azoreductase_type1"/>
    <property type="match status" value="1"/>
</dbReference>
<comment type="function">
    <text evidence="6">Quinone reductase that provides resistance to thiol-specific stress caused by electrophilic quinones.</text>
</comment>
<dbReference type="GO" id="GO:0016655">
    <property type="term" value="F:oxidoreductase activity, acting on NAD(P)H, quinone or similar compound as acceptor"/>
    <property type="evidence" value="ECO:0007669"/>
    <property type="project" value="InterPro"/>
</dbReference>
<evidence type="ECO:0000256" key="1">
    <source>
        <dbReference type="ARBA" id="ARBA00022630"/>
    </source>
</evidence>
<dbReference type="EC" id="1.6.5.-" evidence="6"/>
<protein>
    <recommendedName>
        <fullName evidence="6">FMN dependent NADH:quinone oxidoreductase</fullName>
        <ecNumber evidence="6">1.6.5.-</ecNumber>
    </recommendedName>
    <alternativeName>
        <fullName evidence="6">Azo-dye reductase</fullName>
    </alternativeName>
    <alternativeName>
        <fullName evidence="6">FMN-dependent NADH-azo compound oxidoreductase</fullName>
    </alternativeName>
    <alternativeName>
        <fullName evidence="6">FMN-dependent NADH-azoreductase</fullName>
        <ecNumber evidence="6">1.7.1.17</ecNumber>
    </alternativeName>
</protein>
<comment type="similarity">
    <text evidence="6">Belongs to the azoreductase type 1 family.</text>
</comment>
<feature type="binding site" evidence="6">
    <location>
        <begin position="17"/>
        <end position="19"/>
    </location>
    <ligand>
        <name>FMN</name>
        <dbReference type="ChEBI" id="CHEBI:58210"/>
    </ligand>
</feature>
<feature type="binding site" evidence="6">
    <location>
        <begin position="150"/>
        <end position="153"/>
    </location>
    <ligand>
        <name>FMN</name>
        <dbReference type="ChEBI" id="CHEBI:58210"/>
    </ligand>
</feature>
<organism evidence="8 9">
    <name type="scientific">Defluviitalea raffinosedens</name>
    <dbReference type="NCBI Taxonomy" id="1450156"/>
    <lineage>
        <taxon>Bacteria</taxon>
        <taxon>Bacillati</taxon>
        <taxon>Bacillota</taxon>
        <taxon>Clostridia</taxon>
        <taxon>Lachnospirales</taxon>
        <taxon>Defluviitaleaceae</taxon>
        <taxon>Defluviitalea</taxon>
    </lineage>
</organism>
<evidence type="ECO:0000256" key="6">
    <source>
        <dbReference type="HAMAP-Rule" id="MF_01216"/>
    </source>
</evidence>
<feature type="domain" description="Flavodoxin-like fold" evidence="7">
    <location>
        <begin position="2"/>
        <end position="210"/>
    </location>
</feature>
<dbReference type="EMBL" id="WSLF01000018">
    <property type="protein sequence ID" value="KAE9629124.1"/>
    <property type="molecule type" value="Genomic_DNA"/>
</dbReference>
<comment type="catalytic activity">
    <reaction evidence="6">
        <text>2 a quinone + NADH + H(+) = 2 a 1,4-benzosemiquinone + NAD(+)</text>
        <dbReference type="Rhea" id="RHEA:65952"/>
        <dbReference type="ChEBI" id="CHEBI:15378"/>
        <dbReference type="ChEBI" id="CHEBI:57540"/>
        <dbReference type="ChEBI" id="CHEBI:57945"/>
        <dbReference type="ChEBI" id="CHEBI:132124"/>
        <dbReference type="ChEBI" id="CHEBI:134225"/>
    </reaction>
</comment>
<comment type="caution">
    <text evidence="8">The sequence shown here is derived from an EMBL/GenBank/DDBJ whole genome shotgun (WGS) entry which is preliminary data.</text>
</comment>
<evidence type="ECO:0000256" key="4">
    <source>
        <dbReference type="ARBA" id="ARBA00023027"/>
    </source>
</evidence>
<comment type="catalytic activity">
    <reaction evidence="5">
        <text>N,N-dimethyl-1,4-phenylenediamine + anthranilate + 2 NAD(+) = 2-(4-dimethylaminophenyl)diazenylbenzoate + 2 NADH + 2 H(+)</text>
        <dbReference type="Rhea" id="RHEA:55872"/>
        <dbReference type="ChEBI" id="CHEBI:15378"/>
        <dbReference type="ChEBI" id="CHEBI:15783"/>
        <dbReference type="ChEBI" id="CHEBI:16567"/>
        <dbReference type="ChEBI" id="CHEBI:57540"/>
        <dbReference type="ChEBI" id="CHEBI:57945"/>
        <dbReference type="ChEBI" id="CHEBI:71579"/>
        <dbReference type="EC" id="1.7.1.17"/>
    </reaction>
    <physiologicalReaction direction="right-to-left" evidence="5">
        <dbReference type="Rhea" id="RHEA:55874"/>
    </physiologicalReaction>
</comment>
<dbReference type="SUPFAM" id="SSF52218">
    <property type="entry name" value="Flavoproteins"/>
    <property type="match status" value="1"/>
</dbReference>
<dbReference type="InterPro" id="IPR023048">
    <property type="entry name" value="NADH:quinone_OxRdtase_FMN_depd"/>
</dbReference>
<gene>
    <name evidence="6" type="primary">azoR</name>
    <name evidence="8" type="ORF">GND95_13480</name>
</gene>
<sequence length="223" mass="25697">MKKLLYITVNSKPENLSVSRTVGRAFVNKFVERYPEFTVEELDLYKEHIPRLEYQYFESRNCMINEETAKNLSAKEQKEVQRITELCNQFIESDVYVIASPMWSLSFPAPLKEYIDCIVQVGKTISLPKKGEKPEGLLNDRPRAAVYIQSSGGNIPWIIGTMFNKGVDYVETIMNFMGINKFEKLFVDGTGNTEEERTVAIEKAKEKIDKIIEKIEIKEHALV</sequence>
<dbReference type="GO" id="GO:0010181">
    <property type="term" value="F:FMN binding"/>
    <property type="evidence" value="ECO:0007669"/>
    <property type="project" value="UniProtKB-UniRule"/>
</dbReference>
<comment type="caution">
    <text evidence="6">Lacks conserved residue(s) required for the propagation of feature annotation.</text>
</comment>
<evidence type="ECO:0000313" key="9">
    <source>
        <dbReference type="Proteomes" id="UP000483018"/>
    </source>
</evidence>
<evidence type="ECO:0000259" key="7">
    <source>
        <dbReference type="Pfam" id="PF02525"/>
    </source>
</evidence>
<keyword evidence="4 6" id="KW-0520">NAD</keyword>
<dbReference type="PANTHER" id="PTHR43741">
    <property type="entry name" value="FMN-DEPENDENT NADH-AZOREDUCTASE 1"/>
    <property type="match status" value="1"/>
</dbReference>
<comment type="cofactor">
    <cofactor evidence="6">
        <name>FMN</name>
        <dbReference type="ChEBI" id="CHEBI:58210"/>
    </cofactor>
    <text evidence="6">Binds 1 FMN per subunit.</text>
</comment>
<evidence type="ECO:0000313" key="8">
    <source>
        <dbReference type="EMBL" id="KAE9629124.1"/>
    </source>
</evidence>
<name>A0A7C8HDF3_9FIRM</name>
<keyword evidence="1 6" id="KW-0285">Flavoprotein</keyword>
<dbReference type="GO" id="GO:0016652">
    <property type="term" value="F:oxidoreductase activity, acting on NAD(P)H as acceptor"/>
    <property type="evidence" value="ECO:0007669"/>
    <property type="project" value="UniProtKB-UniRule"/>
</dbReference>
<dbReference type="InterPro" id="IPR003680">
    <property type="entry name" value="Flavodoxin_fold"/>
</dbReference>
<comment type="subunit">
    <text evidence="6">Homodimer.</text>
</comment>
<dbReference type="InterPro" id="IPR050104">
    <property type="entry name" value="FMN-dep_NADH:Q_OxRdtase_AzoR1"/>
</dbReference>
<evidence type="ECO:0000256" key="2">
    <source>
        <dbReference type="ARBA" id="ARBA00022643"/>
    </source>
</evidence>
<dbReference type="EC" id="1.7.1.17" evidence="6"/>
<reference evidence="8 9" key="1">
    <citation type="submission" date="2019-12" db="EMBL/GenBank/DDBJ databases">
        <title>Defluviitalea raffinosedens, isolated from a biogas fermenter, genome sequencing and characterization.</title>
        <authorList>
            <person name="Rettenmaier R."/>
            <person name="Schneider M."/>
            <person name="Neuhaus K."/>
            <person name="Liebl W."/>
            <person name="Zverlov V."/>
        </authorList>
    </citation>
    <scope>NUCLEOTIDE SEQUENCE [LARGE SCALE GENOMIC DNA]</scope>
    <source>
        <strain evidence="8 9">249c-K6</strain>
    </source>
</reference>
<evidence type="ECO:0000256" key="3">
    <source>
        <dbReference type="ARBA" id="ARBA00023002"/>
    </source>
</evidence>
<dbReference type="PANTHER" id="PTHR43741:SF4">
    <property type="entry name" value="FMN-DEPENDENT NADH:QUINONE OXIDOREDUCTASE"/>
    <property type="match status" value="1"/>
</dbReference>
<keyword evidence="3 6" id="KW-0560">Oxidoreductase</keyword>
<dbReference type="RefSeq" id="WP_158741683.1">
    <property type="nucleotide sequence ID" value="NZ_JAFBEP010000031.1"/>
</dbReference>
<comment type="function">
    <text evidence="6">Also exhibits azoreductase activity. Catalyzes the reductive cleavage of the azo bond in aromatic azo compounds to the corresponding amines.</text>
</comment>
<dbReference type="Pfam" id="PF02525">
    <property type="entry name" value="Flavodoxin_2"/>
    <property type="match status" value="1"/>
</dbReference>
<proteinExistence type="inferred from homology"/>
<dbReference type="Proteomes" id="UP000483018">
    <property type="component" value="Unassembled WGS sequence"/>
</dbReference>
<evidence type="ECO:0000256" key="5">
    <source>
        <dbReference type="ARBA" id="ARBA00048542"/>
    </source>
</evidence>
<dbReference type="OrthoDB" id="9805013at2"/>
<dbReference type="AlphaFoldDB" id="A0A7C8HDF3"/>
<dbReference type="Gene3D" id="3.40.50.360">
    <property type="match status" value="1"/>
</dbReference>
<dbReference type="GO" id="GO:0009055">
    <property type="term" value="F:electron transfer activity"/>
    <property type="evidence" value="ECO:0007669"/>
    <property type="project" value="UniProtKB-UniRule"/>
</dbReference>
<keyword evidence="9" id="KW-1185">Reference proteome</keyword>